<keyword evidence="3" id="KW-1185">Reference proteome</keyword>
<name>A0A0M3JHK1_ANISI</name>
<evidence type="ECO:0000313" key="2">
    <source>
        <dbReference type="EMBL" id="VDK28012.1"/>
    </source>
</evidence>
<gene>
    <name evidence="2" type="ORF">ASIM_LOCUS6882</name>
</gene>
<accession>A0A0M3JHK1</accession>
<feature type="compositionally biased region" description="Polar residues" evidence="1">
    <location>
        <begin position="71"/>
        <end position="82"/>
    </location>
</feature>
<dbReference type="AlphaFoldDB" id="A0A0M3JHK1"/>
<evidence type="ECO:0000256" key="1">
    <source>
        <dbReference type="SAM" id="MobiDB-lite"/>
    </source>
</evidence>
<proteinExistence type="predicted"/>
<feature type="compositionally biased region" description="Low complexity" evidence="1">
    <location>
        <begin position="49"/>
        <end position="58"/>
    </location>
</feature>
<feature type="region of interest" description="Disordered" evidence="1">
    <location>
        <begin position="49"/>
        <end position="82"/>
    </location>
</feature>
<evidence type="ECO:0000313" key="3">
    <source>
        <dbReference type="Proteomes" id="UP000267096"/>
    </source>
</evidence>
<organism evidence="4">
    <name type="scientific">Anisakis simplex</name>
    <name type="common">Herring worm</name>
    <dbReference type="NCBI Taxonomy" id="6269"/>
    <lineage>
        <taxon>Eukaryota</taxon>
        <taxon>Metazoa</taxon>
        <taxon>Ecdysozoa</taxon>
        <taxon>Nematoda</taxon>
        <taxon>Chromadorea</taxon>
        <taxon>Rhabditida</taxon>
        <taxon>Spirurina</taxon>
        <taxon>Ascaridomorpha</taxon>
        <taxon>Ascaridoidea</taxon>
        <taxon>Anisakidae</taxon>
        <taxon>Anisakis</taxon>
        <taxon>Anisakis simplex complex</taxon>
    </lineage>
</organism>
<evidence type="ECO:0000313" key="4">
    <source>
        <dbReference type="WBParaSite" id="ASIM_0000711501-mRNA-1"/>
    </source>
</evidence>
<dbReference type="WBParaSite" id="ASIM_0000711501-mRNA-1">
    <property type="protein sequence ID" value="ASIM_0000711501-mRNA-1"/>
    <property type="gene ID" value="ASIM_0000711501"/>
</dbReference>
<sequence>MTSSATATTRGVVQAKKIVTAKGTTTTIIDECGGLDGIAAQVNVNSSPSPLPSANNTNVKFPAPPPPVMNANVSRVNVSRAH</sequence>
<reference evidence="4" key="1">
    <citation type="submission" date="2017-02" db="UniProtKB">
        <authorList>
            <consortium name="WormBaseParasite"/>
        </authorList>
    </citation>
    <scope>IDENTIFICATION</scope>
</reference>
<reference evidence="2 3" key="2">
    <citation type="submission" date="2018-11" db="EMBL/GenBank/DDBJ databases">
        <authorList>
            <consortium name="Pathogen Informatics"/>
        </authorList>
    </citation>
    <scope>NUCLEOTIDE SEQUENCE [LARGE SCALE GENOMIC DNA]</scope>
</reference>
<protein>
    <submittedName>
        <fullName evidence="4">Ice-structuring protein 4-like</fullName>
    </submittedName>
</protein>
<dbReference type="EMBL" id="UYRR01015692">
    <property type="protein sequence ID" value="VDK28012.1"/>
    <property type="molecule type" value="Genomic_DNA"/>
</dbReference>
<dbReference type="Proteomes" id="UP000267096">
    <property type="component" value="Unassembled WGS sequence"/>
</dbReference>